<gene>
    <name evidence="2" type="ORF">EB796_010608</name>
</gene>
<feature type="region of interest" description="Disordered" evidence="1">
    <location>
        <begin position="179"/>
        <end position="204"/>
    </location>
</feature>
<organism evidence="2 3">
    <name type="scientific">Bugula neritina</name>
    <name type="common">Brown bryozoan</name>
    <name type="synonym">Sertularia neritina</name>
    <dbReference type="NCBI Taxonomy" id="10212"/>
    <lineage>
        <taxon>Eukaryota</taxon>
        <taxon>Metazoa</taxon>
        <taxon>Spiralia</taxon>
        <taxon>Lophotrochozoa</taxon>
        <taxon>Bryozoa</taxon>
        <taxon>Gymnolaemata</taxon>
        <taxon>Cheilostomatida</taxon>
        <taxon>Flustrina</taxon>
        <taxon>Buguloidea</taxon>
        <taxon>Bugulidae</taxon>
        <taxon>Bugula</taxon>
    </lineage>
</organism>
<evidence type="ECO:0000256" key="1">
    <source>
        <dbReference type="SAM" id="MobiDB-lite"/>
    </source>
</evidence>
<dbReference type="EMBL" id="VXIV02001639">
    <property type="protein sequence ID" value="KAF6031082.1"/>
    <property type="molecule type" value="Genomic_DNA"/>
</dbReference>
<name>A0A7J7JXJ6_BUGNE</name>
<evidence type="ECO:0000313" key="2">
    <source>
        <dbReference type="EMBL" id="KAF6031082.1"/>
    </source>
</evidence>
<comment type="caution">
    <text evidence="2">The sequence shown here is derived from an EMBL/GenBank/DDBJ whole genome shotgun (WGS) entry which is preliminary data.</text>
</comment>
<feature type="compositionally biased region" description="Basic and acidic residues" evidence="1">
    <location>
        <begin position="68"/>
        <end position="80"/>
    </location>
</feature>
<dbReference type="AlphaFoldDB" id="A0A7J7JXJ6"/>
<sequence length="235" mass="26704">MDDIGRGLAAGHQPLAWCMFTQHIRLLNSSIIGREISFSQTITTARPPSAAHQATAEEMKISPSSSREFGRNVSSEKLKSKEPTDYEKKIDWGWRKVRNSIQSQIIRSHKTQKEKSDTCNLSRATCSRTDLYRRYGILKNSRVTIRDLRPSRDMAERIKPLAAAFNKYRIRPLSGTQVPKQVPNSYGSVARPKSVPTDRYPVHLSKDDTLMPRRTAKRPKGWCSSTKIEEVTGVF</sequence>
<feature type="region of interest" description="Disordered" evidence="1">
    <location>
        <begin position="50"/>
        <end position="80"/>
    </location>
</feature>
<evidence type="ECO:0000313" key="3">
    <source>
        <dbReference type="Proteomes" id="UP000593567"/>
    </source>
</evidence>
<keyword evidence="3" id="KW-1185">Reference proteome</keyword>
<reference evidence="2" key="1">
    <citation type="submission" date="2020-06" db="EMBL/GenBank/DDBJ databases">
        <title>Draft genome of Bugula neritina, a colonial animal packing powerful symbionts and potential medicines.</title>
        <authorList>
            <person name="Rayko M."/>
        </authorList>
    </citation>
    <scope>NUCLEOTIDE SEQUENCE [LARGE SCALE GENOMIC DNA]</scope>
    <source>
        <strain evidence="2">Kwan_BN1</strain>
    </source>
</reference>
<protein>
    <submittedName>
        <fullName evidence="2">Uncharacterized protein</fullName>
    </submittedName>
</protein>
<accession>A0A7J7JXJ6</accession>
<proteinExistence type="predicted"/>
<dbReference type="Proteomes" id="UP000593567">
    <property type="component" value="Unassembled WGS sequence"/>
</dbReference>